<dbReference type="PROSITE" id="PS01286">
    <property type="entry name" value="FA58C_2"/>
    <property type="match status" value="1"/>
</dbReference>
<keyword evidence="10" id="KW-0675">Receptor</keyword>
<dbReference type="GO" id="GO:0038062">
    <property type="term" value="F:protein tyrosine kinase collagen receptor activity"/>
    <property type="evidence" value="ECO:0007669"/>
    <property type="project" value="TreeGrafter"/>
</dbReference>
<dbReference type="SMART" id="SM00231">
    <property type="entry name" value="FA58C"/>
    <property type="match status" value="1"/>
</dbReference>
<dbReference type="AlphaFoldDB" id="A0A8W8LEW8"/>
<feature type="transmembrane region" description="Helical" evidence="13">
    <location>
        <begin position="511"/>
        <end position="537"/>
    </location>
</feature>
<keyword evidence="8 13" id="KW-0472">Membrane</keyword>
<dbReference type="InterPro" id="IPR000421">
    <property type="entry name" value="FA58C"/>
</dbReference>
<evidence type="ECO:0000256" key="2">
    <source>
        <dbReference type="ARBA" id="ARBA00022475"/>
    </source>
</evidence>
<evidence type="ECO:0000256" key="13">
    <source>
        <dbReference type="SAM" id="Phobius"/>
    </source>
</evidence>
<dbReference type="GO" id="GO:0005524">
    <property type="term" value="F:ATP binding"/>
    <property type="evidence" value="ECO:0007669"/>
    <property type="project" value="UniProtKB-KW"/>
</dbReference>
<evidence type="ECO:0000259" key="15">
    <source>
        <dbReference type="PROSITE" id="PS50022"/>
    </source>
</evidence>
<feature type="domain" description="F5/8 type C" evidence="15">
    <location>
        <begin position="108"/>
        <end position="264"/>
    </location>
</feature>
<evidence type="ECO:0000256" key="10">
    <source>
        <dbReference type="ARBA" id="ARBA00023170"/>
    </source>
</evidence>
<evidence type="ECO:0000256" key="5">
    <source>
        <dbReference type="ARBA" id="ARBA00022741"/>
    </source>
</evidence>
<dbReference type="PROSITE" id="PS50011">
    <property type="entry name" value="PROTEIN_KINASE_DOM"/>
    <property type="match status" value="1"/>
</dbReference>
<evidence type="ECO:0000256" key="7">
    <source>
        <dbReference type="ARBA" id="ARBA00022989"/>
    </source>
</evidence>
<keyword evidence="4" id="KW-0732">Signal</keyword>
<keyword evidence="6" id="KW-0067">ATP-binding</keyword>
<dbReference type="InterPro" id="IPR008979">
    <property type="entry name" value="Galactose-bd-like_sf"/>
</dbReference>
<sequence length="1045" mass="118148">MISTAAPGMGVVMLVMSHPGATEICISKPLSESIMTFSDIDTHRKCSNLAIKQPLQVLGEPHENGEKFCTMRNSRNSVKFKLESGQWIVLCLVVLGFCEVHSLDLGQCQTALGMESGAIPDDAITASSSYKEGSVGPESARIRKEWQGGAWCPKNILNKNSYEYLQIDLYKLMVITKVETQGRFGNGLGQEFTEKFLLEYQREDDGEWIRFRNRQAAEHFSANYNTHTAEMNEVSPPIIAKRVRFIPYTETPRTVCMRVELYGCTWNDGVLSYSMPQGDRRGKHSSDELAFLDFTYDGIIKEDHLYNGIGQLMDGEEGQANFRSDLQARGIKGYEWVGWKTENPDDNIPVQIVFKFDDVRNFTLLNIHANNFYDKDVSVFSMAHVYFSVSGIYYQPNYIDHKFERDSWMEYARTVSIPLENRVGKYVKVELFFDRKWMLISEVSFKSEVTKANVTMELPPLTPAVHTTKAPTIGERLPVDRNINIQIGQDSQQHVEDRSVQTKEATTENDMIGIIVGTLSALIVTLLVVAVIVIILIRHKRSKQNNNRHCLKPVERHIALNMNGMRNIQNGKVSNGNMYNSVAQEEMESDRELCNGGEKLCKSPSYSEPQDSLVGGRDLPDLPGCAAGNSDSRDYAVPDVTKSALIVALPPHTQTPIRVSPANNGTPIMMNNCLTEKPPTYDALYAAADIVHVNVPNIPNLQGVSGNNVYAVPNAELLLTLEHAVVQFPRENLQFVDVLGEGQFGEVHLCEAVNVDGYISDDYFMNRASTHTPKVLVAVKMLRRNADDRARADFSKEIKIMSQLKDPNIVRVLGVCTREEPLCMIVEYMKYGDLNQFLLDHVPESPVAMATNAKTLSYGCLVYMASQIASGMKYLESLNMVHRDLATRNCLVGTNYTIKISDFGMSRSLYSADYYRIEGRAVLPIRWMAWESILLGKFTTKSDVWSFAVTLWEILTFAKDQPFDTLTDEQVIENAGHYYRNDNKEVYLSLPPNCPKEIYDLMVECWNRNEACRPTFREVHMFLQRKNMGYNPKDEKMNQIKVPIC</sequence>
<evidence type="ECO:0000256" key="12">
    <source>
        <dbReference type="ARBA" id="ARBA00061639"/>
    </source>
</evidence>
<proteinExistence type="inferred from homology"/>
<dbReference type="PROSITE" id="PS01285">
    <property type="entry name" value="FA58C_1"/>
    <property type="match status" value="1"/>
</dbReference>
<keyword evidence="2" id="KW-1003">Cell membrane</keyword>
<dbReference type="InterPro" id="IPR050122">
    <property type="entry name" value="RTK"/>
</dbReference>
<name>A0A8W8LEW8_MAGGI</name>
<dbReference type="Gene3D" id="2.60.120.260">
    <property type="entry name" value="Galactose-binding domain-like"/>
    <property type="match status" value="1"/>
</dbReference>
<dbReference type="PROSITE" id="PS50022">
    <property type="entry name" value="FA58C_3"/>
    <property type="match status" value="1"/>
</dbReference>
<dbReference type="InterPro" id="IPR011009">
    <property type="entry name" value="Kinase-like_dom_sf"/>
</dbReference>
<comment type="subcellular location">
    <subcellularLocation>
        <location evidence="1">Cell membrane</location>
        <topology evidence="1">Single-pass type I membrane protein</topology>
    </subcellularLocation>
</comment>
<keyword evidence="17" id="KW-1185">Reference proteome</keyword>
<dbReference type="Pfam" id="PF00754">
    <property type="entry name" value="F5_F8_type_C"/>
    <property type="match status" value="1"/>
</dbReference>
<dbReference type="Proteomes" id="UP000005408">
    <property type="component" value="Unassembled WGS sequence"/>
</dbReference>
<dbReference type="GO" id="GO:0010976">
    <property type="term" value="P:positive regulation of neuron projection development"/>
    <property type="evidence" value="ECO:0007669"/>
    <property type="project" value="TreeGrafter"/>
</dbReference>
<dbReference type="PROSITE" id="PS00109">
    <property type="entry name" value="PROTEIN_KINASE_TYR"/>
    <property type="match status" value="1"/>
</dbReference>
<dbReference type="GO" id="GO:0043235">
    <property type="term" value="C:receptor complex"/>
    <property type="evidence" value="ECO:0007669"/>
    <property type="project" value="TreeGrafter"/>
</dbReference>
<dbReference type="EnsemblMetazoa" id="G27760.8">
    <property type="protein sequence ID" value="G27760.8:cds"/>
    <property type="gene ID" value="G27760"/>
</dbReference>
<keyword evidence="5" id="KW-0547">Nucleotide-binding</keyword>
<keyword evidence="11" id="KW-0325">Glycoprotein</keyword>
<evidence type="ECO:0000256" key="3">
    <source>
        <dbReference type="ARBA" id="ARBA00022692"/>
    </source>
</evidence>
<keyword evidence="7 13" id="KW-1133">Transmembrane helix</keyword>
<dbReference type="InterPro" id="IPR000719">
    <property type="entry name" value="Prot_kinase_dom"/>
</dbReference>
<accession>A0A8W8LEW8</accession>
<feature type="domain" description="Protein kinase" evidence="14">
    <location>
        <begin position="733"/>
        <end position="1023"/>
    </location>
</feature>
<protein>
    <recommendedName>
        <fullName evidence="18">Discoidin domain-containing receptor 2</fullName>
    </recommendedName>
</protein>
<dbReference type="SUPFAM" id="SSF56112">
    <property type="entry name" value="Protein kinase-like (PK-like)"/>
    <property type="match status" value="1"/>
</dbReference>
<dbReference type="SMART" id="SM00219">
    <property type="entry name" value="TyrKc"/>
    <property type="match status" value="1"/>
</dbReference>
<dbReference type="PRINTS" id="PR00109">
    <property type="entry name" value="TYRKINASE"/>
</dbReference>
<dbReference type="Gene3D" id="1.10.510.10">
    <property type="entry name" value="Transferase(Phosphotransferase) domain 1"/>
    <property type="match status" value="1"/>
</dbReference>
<evidence type="ECO:0000256" key="8">
    <source>
        <dbReference type="ARBA" id="ARBA00023136"/>
    </source>
</evidence>
<dbReference type="Gene3D" id="3.30.200.20">
    <property type="entry name" value="Phosphorylase Kinase, domain 1"/>
    <property type="match status" value="1"/>
</dbReference>
<dbReference type="InterPro" id="IPR001245">
    <property type="entry name" value="Ser-Thr/Tyr_kinase_cat_dom"/>
</dbReference>
<evidence type="ECO:0000259" key="14">
    <source>
        <dbReference type="PROSITE" id="PS50011"/>
    </source>
</evidence>
<evidence type="ECO:0000256" key="4">
    <source>
        <dbReference type="ARBA" id="ARBA00022729"/>
    </source>
</evidence>
<dbReference type="Pfam" id="PF21114">
    <property type="entry name" value="DDR1-2_DS-like"/>
    <property type="match status" value="1"/>
</dbReference>
<dbReference type="FunFam" id="1.10.510.10:FF:000053">
    <property type="entry name" value="Epithelial discoidin domain-containing receptor 1"/>
    <property type="match status" value="1"/>
</dbReference>
<evidence type="ECO:0000256" key="6">
    <source>
        <dbReference type="ARBA" id="ARBA00022840"/>
    </source>
</evidence>
<dbReference type="PANTHER" id="PTHR24416:SF634">
    <property type="entry name" value="DISCOIDIN DOMAIN-CONTAINING RECEPTOR TYROSINE KINASE B"/>
    <property type="match status" value="1"/>
</dbReference>
<dbReference type="InterPro" id="IPR020635">
    <property type="entry name" value="Tyr_kinase_cat_dom"/>
</dbReference>
<keyword evidence="9" id="KW-1015">Disulfide bond</keyword>
<evidence type="ECO:0000256" key="11">
    <source>
        <dbReference type="ARBA" id="ARBA00023180"/>
    </source>
</evidence>
<keyword evidence="3 13" id="KW-0812">Transmembrane</keyword>
<dbReference type="InterPro" id="IPR048525">
    <property type="entry name" value="DDR1-2_DS-like"/>
</dbReference>
<dbReference type="GO" id="GO:0051897">
    <property type="term" value="P:positive regulation of phosphatidylinositol 3-kinase/protein kinase B signal transduction"/>
    <property type="evidence" value="ECO:0007669"/>
    <property type="project" value="TreeGrafter"/>
</dbReference>
<dbReference type="GO" id="GO:0005518">
    <property type="term" value="F:collagen binding"/>
    <property type="evidence" value="ECO:0007669"/>
    <property type="project" value="TreeGrafter"/>
</dbReference>
<evidence type="ECO:0000313" key="16">
    <source>
        <dbReference type="EnsemblMetazoa" id="G27760.8:cds"/>
    </source>
</evidence>
<evidence type="ECO:0000256" key="1">
    <source>
        <dbReference type="ARBA" id="ARBA00004251"/>
    </source>
</evidence>
<dbReference type="CDD" id="cd05051">
    <property type="entry name" value="PTKc_DDR"/>
    <property type="match status" value="1"/>
</dbReference>
<dbReference type="CDD" id="cd00057">
    <property type="entry name" value="FA58C"/>
    <property type="match status" value="1"/>
</dbReference>
<dbReference type="InterPro" id="IPR008266">
    <property type="entry name" value="Tyr_kinase_AS"/>
</dbReference>
<dbReference type="PANTHER" id="PTHR24416">
    <property type="entry name" value="TYROSINE-PROTEIN KINASE RECEPTOR"/>
    <property type="match status" value="1"/>
</dbReference>
<dbReference type="Pfam" id="PF07714">
    <property type="entry name" value="PK_Tyr_Ser-Thr"/>
    <property type="match status" value="1"/>
</dbReference>
<evidence type="ECO:0000256" key="9">
    <source>
        <dbReference type="ARBA" id="ARBA00023157"/>
    </source>
</evidence>
<dbReference type="FunFam" id="2.60.120.260:FF:000007">
    <property type="entry name" value="Discoidin domain receptor tyrosine kinase 1"/>
    <property type="match status" value="1"/>
</dbReference>
<organism evidence="16 17">
    <name type="scientific">Magallana gigas</name>
    <name type="common">Pacific oyster</name>
    <name type="synonym">Crassostrea gigas</name>
    <dbReference type="NCBI Taxonomy" id="29159"/>
    <lineage>
        <taxon>Eukaryota</taxon>
        <taxon>Metazoa</taxon>
        <taxon>Spiralia</taxon>
        <taxon>Lophotrochozoa</taxon>
        <taxon>Mollusca</taxon>
        <taxon>Bivalvia</taxon>
        <taxon>Autobranchia</taxon>
        <taxon>Pteriomorphia</taxon>
        <taxon>Ostreida</taxon>
        <taxon>Ostreoidea</taxon>
        <taxon>Ostreidae</taxon>
        <taxon>Magallana</taxon>
    </lineage>
</organism>
<evidence type="ECO:0000313" key="17">
    <source>
        <dbReference type="Proteomes" id="UP000005408"/>
    </source>
</evidence>
<dbReference type="Gene3D" id="2.60.120.1190">
    <property type="match status" value="1"/>
</dbReference>
<reference evidence="16" key="1">
    <citation type="submission" date="2022-08" db="UniProtKB">
        <authorList>
            <consortium name="EnsemblMetazoa"/>
        </authorList>
    </citation>
    <scope>IDENTIFICATION</scope>
    <source>
        <strain evidence="16">05x7-T-G4-1.051#20</strain>
    </source>
</reference>
<comment type="similarity">
    <text evidence="12">Belongs to the protein kinase superfamily. Tyr protein kinase family. Insulin receptor subfamily.</text>
</comment>
<dbReference type="GO" id="GO:0005886">
    <property type="term" value="C:plasma membrane"/>
    <property type="evidence" value="ECO:0007669"/>
    <property type="project" value="UniProtKB-SubCell"/>
</dbReference>
<dbReference type="SUPFAM" id="SSF49785">
    <property type="entry name" value="Galactose-binding domain-like"/>
    <property type="match status" value="1"/>
</dbReference>
<evidence type="ECO:0008006" key="18">
    <source>
        <dbReference type="Google" id="ProtNLM"/>
    </source>
</evidence>